<evidence type="ECO:0000256" key="8">
    <source>
        <dbReference type="ARBA" id="ARBA00050251"/>
    </source>
</evidence>
<keyword evidence="6 15" id="KW-0131">Cell cycle</keyword>
<feature type="binding site" evidence="15">
    <location>
        <position position="178"/>
    </location>
    <ligand>
        <name>UDP-N-acetyl-alpha-D-muramoyl-L-alanyl-D-glutamate</name>
        <dbReference type="ChEBI" id="CHEBI:83900"/>
    </ligand>
</feature>
<dbReference type="NCBIfam" id="TIGR01085">
    <property type="entry name" value="murE"/>
    <property type="match status" value="1"/>
</dbReference>
<keyword evidence="15 20" id="KW-0436">Ligase</keyword>
<keyword evidence="7 15" id="KW-0961">Cell wall biogenesis/degradation</keyword>
<keyword evidence="21" id="KW-1185">Reference proteome</keyword>
<feature type="modified residue" description="N6-carboxylysine" evidence="15">
    <location>
        <position position="218"/>
    </location>
</feature>
<feature type="binding site" evidence="15">
    <location>
        <begin position="109"/>
        <end position="115"/>
    </location>
    <ligand>
        <name>ATP</name>
        <dbReference type="ChEBI" id="CHEBI:30616"/>
    </ligand>
</feature>
<proteinExistence type="inferred from homology"/>
<dbReference type="Proteomes" id="UP000253908">
    <property type="component" value="Chromosome"/>
</dbReference>
<dbReference type="FunFam" id="3.90.190.20:FF:000006">
    <property type="entry name" value="UDP-N-acetylmuramoyl-L-alanyl-D-glutamate--2,6-diaminopimelate ligase"/>
    <property type="match status" value="1"/>
</dbReference>
<dbReference type="GO" id="GO:0008360">
    <property type="term" value="P:regulation of cell shape"/>
    <property type="evidence" value="ECO:0007669"/>
    <property type="project" value="UniProtKB-KW"/>
</dbReference>
<dbReference type="SUPFAM" id="SSF53244">
    <property type="entry name" value="MurD-like peptide ligases, peptide-binding domain"/>
    <property type="match status" value="1"/>
</dbReference>
<accession>A0A345PG64</accession>
<evidence type="ECO:0000256" key="15">
    <source>
        <dbReference type="HAMAP-Rule" id="MF_00208"/>
    </source>
</evidence>
<evidence type="ECO:0000256" key="10">
    <source>
        <dbReference type="ARBA" id="ARBA00066633"/>
    </source>
</evidence>
<evidence type="ECO:0000256" key="9">
    <source>
        <dbReference type="ARBA" id="ARBA00056782"/>
    </source>
</evidence>
<evidence type="ECO:0000256" key="16">
    <source>
        <dbReference type="RuleBase" id="RU004135"/>
    </source>
</evidence>
<dbReference type="PANTHER" id="PTHR23135">
    <property type="entry name" value="MUR LIGASE FAMILY MEMBER"/>
    <property type="match status" value="1"/>
</dbReference>
<keyword evidence="15" id="KW-0547">Nucleotide-binding</keyword>
<dbReference type="InterPro" id="IPR005761">
    <property type="entry name" value="UDP-N-AcMur-Glu-dNH2Pim_ligase"/>
</dbReference>
<dbReference type="GO" id="GO:0009252">
    <property type="term" value="P:peptidoglycan biosynthetic process"/>
    <property type="evidence" value="ECO:0007669"/>
    <property type="project" value="UniProtKB-UniRule"/>
</dbReference>
<dbReference type="EC" id="6.3.2.13" evidence="10 15"/>
<keyword evidence="5 15" id="KW-0573">Peptidoglycan synthesis</keyword>
<dbReference type="HAMAP" id="MF_00208">
    <property type="entry name" value="MurE"/>
    <property type="match status" value="1"/>
</dbReference>
<evidence type="ECO:0000259" key="18">
    <source>
        <dbReference type="Pfam" id="PF02875"/>
    </source>
</evidence>
<evidence type="ECO:0000256" key="1">
    <source>
        <dbReference type="ARBA" id="ARBA00004752"/>
    </source>
</evidence>
<dbReference type="GO" id="GO:0008765">
    <property type="term" value="F:UDP-N-acetylmuramoylalanyl-D-glutamate-2,6-diaminopimelate ligase activity"/>
    <property type="evidence" value="ECO:0007669"/>
    <property type="project" value="UniProtKB-UniRule"/>
</dbReference>
<dbReference type="GO" id="GO:0071555">
    <property type="term" value="P:cell wall organization"/>
    <property type="evidence" value="ECO:0007669"/>
    <property type="project" value="UniProtKB-KW"/>
</dbReference>
<dbReference type="GO" id="GO:0000287">
    <property type="term" value="F:magnesium ion binding"/>
    <property type="evidence" value="ECO:0007669"/>
    <property type="project" value="UniProtKB-UniRule"/>
</dbReference>
<dbReference type="OrthoDB" id="9800958at2"/>
<keyword evidence="4 15" id="KW-0133">Cell shape</keyword>
<feature type="short sequence motif" description="Meso-diaminopimelate recognition motif" evidence="15">
    <location>
        <begin position="408"/>
        <end position="411"/>
    </location>
</feature>
<comment type="pathway">
    <text evidence="1 15 16">Cell wall biogenesis; peptidoglycan biosynthesis.</text>
</comment>
<evidence type="ECO:0000256" key="13">
    <source>
        <dbReference type="ARBA" id="ARBA00076158"/>
    </source>
</evidence>
<dbReference type="InterPro" id="IPR035911">
    <property type="entry name" value="MurE/MurF_N"/>
</dbReference>
<dbReference type="GO" id="GO:0005737">
    <property type="term" value="C:cytoplasm"/>
    <property type="evidence" value="ECO:0007669"/>
    <property type="project" value="UniProtKB-SubCell"/>
</dbReference>
<feature type="binding site" evidence="15">
    <location>
        <position position="186"/>
    </location>
    <ligand>
        <name>UDP-N-acetyl-alpha-D-muramoyl-L-alanyl-D-glutamate</name>
        <dbReference type="ChEBI" id="CHEBI:83900"/>
    </ligand>
</feature>
<evidence type="ECO:0000256" key="5">
    <source>
        <dbReference type="ARBA" id="ARBA00022984"/>
    </source>
</evidence>
<sequence>MKLKELLSSLSFYNRNSLIEDVEITNIAIDSREVKQGSLFICIAGFTVNGHQYVKEAVNNGAVAIIAEQEVTAPVPVIYLTDTHRALAMLAAKFYHYPTHKLALIGVTGTNGKTTITYLLERMFNTNNIKTGVIGTIQTKIGHQTYPVENTTPNALILQRTFHEMVDADVEQAIMEVSSHALDLGRVYGCKFDIAIFTNLSQDHLDYHKNMDDYFHAKSLLFAQLGNSYHNNEKKFAVINEDDPVSNLLKRSTAQQVITYGCHNKADIMARDIALTAKGSTFYLVTPIGNITIKSKLIGMFNVYNMLAATAAAIVAKIPLTIIKIALENISSIDGRFETVSLGQPYSVIVDYAHTPDSLENVLQTSKEIAKRKVYVVVGCGGDRDRSKRPLMAAIALKYADYAIFTSDNPRTEDPKVILDDMTKELTEPQKFEVIIERKIAINKAIQYARKDDIVLIAGKGHETYQQIGHVKYDFDDREVAREAIKAKEK</sequence>
<name>A0A345PG64_9BACI</name>
<dbReference type="SUPFAM" id="SSF63418">
    <property type="entry name" value="MurE/MurF N-terminal domain"/>
    <property type="match status" value="1"/>
</dbReference>
<evidence type="ECO:0000256" key="6">
    <source>
        <dbReference type="ARBA" id="ARBA00023306"/>
    </source>
</evidence>
<reference evidence="21" key="1">
    <citation type="submission" date="2017-11" db="EMBL/GenBank/DDBJ databases">
        <authorList>
            <person name="Zhu W."/>
        </authorList>
    </citation>
    <scope>NUCLEOTIDE SEQUENCE [LARGE SCALE GENOMIC DNA]</scope>
    <source>
        <strain evidence="21">160</strain>
    </source>
</reference>
<feature type="binding site" evidence="15">
    <location>
        <begin position="151"/>
        <end position="152"/>
    </location>
    <ligand>
        <name>UDP-N-acetyl-alpha-D-muramoyl-L-alanyl-D-glutamate</name>
        <dbReference type="ChEBI" id="CHEBI:83900"/>
    </ligand>
</feature>
<evidence type="ECO:0000256" key="11">
    <source>
        <dbReference type="ARBA" id="ARBA00072883"/>
    </source>
</evidence>
<dbReference type="Gene3D" id="3.90.190.20">
    <property type="entry name" value="Mur ligase, C-terminal domain"/>
    <property type="match status" value="1"/>
</dbReference>
<dbReference type="GO" id="GO:0051301">
    <property type="term" value="P:cell division"/>
    <property type="evidence" value="ECO:0007669"/>
    <property type="project" value="UniProtKB-KW"/>
</dbReference>
<evidence type="ECO:0000256" key="7">
    <source>
        <dbReference type="ARBA" id="ARBA00023316"/>
    </source>
</evidence>
<evidence type="ECO:0000256" key="3">
    <source>
        <dbReference type="ARBA" id="ARBA00022618"/>
    </source>
</evidence>
<feature type="binding site" evidence="15">
    <location>
        <position position="463"/>
    </location>
    <ligand>
        <name>meso-2,6-diaminopimelate</name>
        <dbReference type="ChEBI" id="CHEBI:57791"/>
    </ligand>
</feature>
<feature type="binding site" evidence="15">
    <location>
        <position position="31"/>
    </location>
    <ligand>
        <name>UDP-N-acetyl-alpha-D-muramoyl-L-alanyl-D-glutamate</name>
        <dbReference type="ChEBI" id="CHEBI:83900"/>
    </ligand>
</feature>
<comment type="function">
    <text evidence="9 15">Catalyzes the addition of meso-diaminopimelic acid to the nucleotide precursor UDP-N-acetylmuramoyl-L-alanyl-D-glutamate (UMAG) in the biosynthesis of bacterial cell-wall peptidoglycan.</text>
</comment>
<evidence type="ECO:0000313" key="20">
    <source>
        <dbReference type="EMBL" id="AXI08994.1"/>
    </source>
</evidence>
<dbReference type="InterPro" id="IPR036615">
    <property type="entry name" value="Mur_ligase_C_dom_sf"/>
</dbReference>
<feature type="binding site" evidence="15">
    <location>
        <position position="384"/>
    </location>
    <ligand>
        <name>meso-2,6-diaminopimelate</name>
        <dbReference type="ChEBI" id="CHEBI:57791"/>
    </ligand>
</feature>
<dbReference type="Gene3D" id="3.40.1190.10">
    <property type="entry name" value="Mur-like, catalytic domain"/>
    <property type="match status" value="1"/>
</dbReference>
<comment type="catalytic activity">
    <reaction evidence="8 15">
        <text>UDP-N-acetyl-alpha-D-muramoyl-L-alanyl-D-glutamate + meso-2,6-diaminopimelate + ATP = UDP-N-acetyl-alpha-D-muramoyl-L-alanyl-gamma-D-glutamyl-meso-2,6-diaminopimelate + ADP + phosphate + H(+)</text>
        <dbReference type="Rhea" id="RHEA:23676"/>
        <dbReference type="ChEBI" id="CHEBI:15378"/>
        <dbReference type="ChEBI" id="CHEBI:30616"/>
        <dbReference type="ChEBI" id="CHEBI:43474"/>
        <dbReference type="ChEBI" id="CHEBI:57791"/>
        <dbReference type="ChEBI" id="CHEBI:83900"/>
        <dbReference type="ChEBI" id="CHEBI:83905"/>
        <dbReference type="ChEBI" id="CHEBI:456216"/>
        <dbReference type="EC" id="6.3.2.13"/>
    </reaction>
</comment>
<dbReference type="AlphaFoldDB" id="A0A345PG64"/>
<dbReference type="Pfam" id="PF08245">
    <property type="entry name" value="Mur_ligase_M"/>
    <property type="match status" value="1"/>
</dbReference>
<comment type="cofactor">
    <cofactor evidence="15">
        <name>Mg(2+)</name>
        <dbReference type="ChEBI" id="CHEBI:18420"/>
    </cofactor>
</comment>
<dbReference type="NCBIfam" id="NF001126">
    <property type="entry name" value="PRK00139.1-4"/>
    <property type="match status" value="1"/>
</dbReference>
<keyword evidence="15" id="KW-0460">Magnesium</keyword>
<dbReference type="Pfam" id="PF02875">
    <property type="entry name" value="Mur_ligase_C"/>
    <property type="match status" value="1"/>
</dbReference>
<dbReference type="Gene3D" id="3.40.1390.10">
    <property type="entry name" value="MurE/MurF, N-terminal domain"/>
    <property type="match status" value="1"/>
</dbReference>
<dbReference type="Pfam" id="PF01225">
    <property type="entry name" value="Mur_ligase"/>
    <property type="match status" value="1"/>
</dbReference>
<dbReference type="RefSeq" id="WP_114916288.1">
    <property type="nucleotide sequence ID" value="NZ_CP024848.1"/>
</dbReference>
<gene>
    <name evidence="15" type="primary">murE</name>
    <name evidence="20" type="ORF">CUC15_08715</name>
</gene>
<dbReference type="EMBL" id="CP024848">
    <property type="protein sequence ID" value="AXI08994.1"/>
    <property type="molecule type" value="Genomic_DNA"/>
</dbReference>
<evidence type="ECO:0000259" key="19">
    <source>
        <dbReference type="Pfam" id="PF08245"/>
    </source>
</evidence>
<dbReference type="InterPro" id="IPR004101">
    <property type="entry name" value="Mur_ligase_C"/>
</dbReference>
<dbReference type="NCBIfam" id="NF001124">
    <property type="entry name" value="PRK00139.1-2"/>
    <property type="match status" value="1"/>
</dbReference>
<dbReference type="GO" id="GO:0005524">
    <property type="term" value="F:ATP binding"/>
    <property type="evidence" value="ECO:0007669"/>
    <property type="project" value="UniProtKB-UniRule"/>
</dbReference>
<comment type="similarity">
    <text evidence="2 15">Belongs to the MurCDEF family. MurE subfamily.</text>
</comment>
<keyword evidence="15" id="KW-0067">ATP-binding</keyword>
<evidence type="ECO:0000313" key="21">
    <source>
        <dbReference type="Proteomes" id="UP000253908"/>
    </source>
</evidence>
<keyword evidence="15" id="KW-0963">Cytoplasm</keyword>
<dbReference type="KEGG" id="ocn:CUC15_08715"/>
<dbReference type="InterPro" id="IPR013221">
    <property type="entry name" value="Mur_ligase_cen"/>
</dbReference>
<dbReference type="UniPathway" id="UPA00219"/>
<evidence type="ECO:0000259" key="17">
    <source>
        <dbReference type="Pfam" id="PF01225"/>
    </source>
</evidence>
<evidence type="ECO:0000256" key="12">
    <source>
        <dbReference type="ARBA" id="ARBA00075482"/>
    </source>
</evidence>
<feature type="domain" description="Mur ligase C-terminal" evidence="18">
    <location>
        <begin position="335"/>
        <end position="461"/>
    </location>
</feature>
<dbReference type="PANTHER" id="PTHR23135:SF4">
    <property type="entry name" value="UDP-N-ACETYLMURAMOYL-L-ALANYL-D-GLUTAMATE--2,6-DIAMINOPIMELATE LIGASE MURE HOMOLOG, CHLOROPLASTIC"/>
    <property type="match status" value="1"/>
</dbReference>
<dbReference type="SUPFAM" id="SSF53623">
    <property type="entry name" value="MurD-like peptide ligases, catalytic domain"/>
    <property type="match status" value="1"/>
</dbReference>
<comment type="subcellular location">
    <subcellularLocation>
        <location evidence="15 16">Cytoplasm</location>
    </subcellularLocation>
</comment>
<dbReference type="InterPro" id="IPR036565">
    <property type="entry name" value="Mur-like_cat_sf"/>
</dbReference>
<feature type="domain" description="Mur ligase N-terminal catalytic" evidence="17">
    <location>
        <begin position="23"/>
        <end position="95"/>
    </location>
</feature>
<comment type="PTM">
    <text evidence="15">Carboxylation is probably crucial for Mg(2+) binding and, consequently, for the gamma-phosphate positioning of ATP.</text>
</comment>
<protein>
    <recommendedName>
        <fullName evidence="11 15">UDP-N-acetylmuramoyl-L-alanyl-D-glutamate--2,6-diaminopimelate ligase</fullName>
        <ecNumber evidence="10 15">6.3.2.13</ecNumber>
    </recommendedName>
    <alternativeName>
        <fullName evidence="12 15">Meso-A2pm-adding enzyme</fullName>
    </alternativeName>
    <alternativeName>
        <fullName evidence="13 15">Meso-diaminopimelate-adding enzyme</fullName>
    </alternativeName>
    <alternativeName>
        <fullName evidence="14 15">UDP-MurNAc-L-Ala-D-Glu:meso-diaminopimelate ligase</fullName>
    </alternativeName>
    <alternativeName>
        <fullName evidence="15">UDP-MurNAc-tripeptide synthetase</fullName>
    </alternativeName>
    <alternativeName>
        <fullName evidence="15">UDP-N-acetylmuramyl-tripeptide synthetase</fullName>
    </alternativeName>
</protein>
<feature type="binding site" evidence="15">
    <location>
        <position position="150"/>
    </location>
    <ligand>
        <name>UDP-N-acetyl-alpha-D-muramoyl-L-alanyl-D-glutamate</name>
        <dbReference type="ChEBI" id="CHEBI:83900"/>
    </ligand>
</feature>
<feature type="domain" description="Mur ligase central" evidence="19">
    <location>
        <begin position="107"/>
        <end position="313"/>
    </location>
</feature>
<dbReference type="InterPro" id="IPR000713">
    <property type="entry name" value="Mur_ligase_N"/>
</dbReference>
<feature type="binding site" evidence="15">
    <location>
        <position position="459"/>
    </location>
    <ligand>
        <name>meso-2,6-diaminopimelate</name>
        <dbReference type="ChEBI" id="CHEBI:57791"/>
    </ligand>
</feature>
<evidence type="ECO:0000256" key="4">
    <source>
        <dbReference type="ARBA" id="ARBA00022960"/>
    </source>
</evidence>
<comment type="caution">
    <text evidence="15">Lacks conserved residue(s) required for the propagation of feature annotation.</text>
</comment>
<keyword evidence="3 15" id="KW-0132">Cell division</keyword>
<organism evidence="20 21">
    <name type="scientific">Oceanobacillus zhaokaii</name>
    <dbReference type="NCBI Taxonomy" id="2052660"/>
    <lineage>
        <taxon>Bacteria</taxon>
        <taxon>Bacillati</taxon>
        <taxon>Bacillota</taxon>
        <taxon>Bacilli</taxon>
        <taxon>Bacillales</taxon>
        <taxon>Bacillaceae</taxon>
        <taxon>Oceanobacillus</taxon>
    </lineage>
</organism>
<feature type="binding site" evidence="15">
    <location>
        <begin position="408"/>
        <end position="411"/>
    </location>
    <ligand>
        <name>meso-2,6-diaminopimelate</name>
        <dbReference type="ChEBI" id="CHEBI:57791"/>
    </ligand>
</feature>
<evidence type="ECO:0000256" key="2">
    <source>
        <dbReference type="ARBA" id="ARBA00005898"/>
    </source>
</evidence>
<evidence type="ECO:0000256" key="14">
    <source>
        <dbReference type="ARBA" id="ARBA00081560"/>
    </source>
</evidence>